<dbReference type="EMBL" id="CP036434">
    <property type="protein sequence ID" value="QDV07661.1"/>
    <property type="molecule type" value="Genomic_DNA"/>
</dbReference>
<dbReference type="RefSeq" id="WP_419190235.1">
    <property type="nucleotide sequence ID" value="NZ_CP036434.1"/>
</dbReference>
<evidence type="ECO:0008006" key="3">
    <source>
        <dbReference type="Google" id="ProtNLM"/>
    </source>
</evidence>
<organism evidence="1 2">
    <name type="scientific">Saltatorellus ferox</name>
    <dbReference type="NCBI Taxonomy" id="2528018"/>
    <lineage>
        <taxon>Bacteria</taxon>
        <taxon>Pseudomonadati</taxon>
        <taxon>Planctomycetota</taxon>
        <taxon>Planctomycetia</taxon>
        <taxon>Planctomycetia incertae sedis</taxon>
        <taxon>Saltatorellus</taxon>
    </lineage>
</organism>
<proteinExistence type="predicted"/>
<sequence length="231" mass="24247">MTETLSPRRPLRLLLSIDDVGDVLLLIGTSVVVGHTAAPEPDLRFLGDLDGVHGQFRLRDSFHGGAEWALAVQPGAAPIEIDGSSLRSSDGPRSVHDGDRVRFGVAASFTCRLSDPSSATMVLELEGPTDADGARRVALMAPGVAGRLRFGPRRRRQIVVPGIAHDVALVAQLEGPGSPSLAVSCSGGVRAPRGEPQQAVALALPLEKRIDLALGAAPDRRPPFGMAIRQA</sequence>
<keyword evidence="2" id="KW-1185">Reference proteome</keyword>
<evidence type="ECO:0000313" key="1">
    <source>
        <dbReference type="EMBL" id="QDV07661.1"/>
    </source>
</evidence>
<evidence type="ECO:0000313" key="2">
    <source>
        <dbReference type="Proteomes" id="UP000320390"/>
    </source>
</evidence>
<dbReference type="AlphaFoldDB" id="A0A518EUB5"/>
<gene>
    <name evidence="1" type="ORF">Poly30_31890</name>
</gene>
<reference evidence="1 2" key="1">
    <citation type="submission" date="2019-02" db="EMBL/GenBank/DDBJ databases">
        <title>Deep-cultivation of Planctomycetes and their phenomic and genomic characterization uncovers novel biology.</title>
        <authorList>
            <person name="Wiegand S."/>
            <person name="Jogler M."/>
            <person name="Boedeker C."/>
            <person name="Pinto D."/>
            <person name="Vollmers J."/>
            <person name="Rivas-Marin E."/>
            <person name="Kohn T."/>
            <person name="Peeters S.H."/>
            <person name="Heuer A."/>
            <person name="Rast P."/>
            <person name="Oberbeckmann S."/>
            <person name="Bunk B."/>
            <person name="Jeske O."/>
            <person name="Meyerdierks A."/>
            <person name="Storesund J.E."/>
            <person name="Kallscheuer N."/>
            <person name="Luecker S."/>
            <person name="Lage O.M."/>
            <person name="Pohl T."/>
            <person name="Merkel B.J."/>
            <person name="Hornburger P."/>
            <person name="Mueller R.-W."/>
            <person name="Bruemmer F."/>
            <person name="Labrenz M."/>
            <person name="Spormann A.M."/>
            <person name="Op den Camp H."/>
            <person name="Overmann J."/>
            <person name="Amann R."/>
            <person name="Jetten M.S.M."/>
            <person name="Mascher T."/>
            <person name="Medema M.H."/>
            <person name="Devos D.P."/>
            <person name="Kaster A.-K."/>
            <person name="Ovreas L."/>
            <person name="Rohde M."/>
            <person name="Galperin M.Y."/>
            <person name="Jogler C."/>
        </authorList>
    </citation>
    <scope>NUCLEOTIDE SEQUENCE [LARGE SCALE GENOMIC DNA]</scope>
    <source>
        <strain evidence="1 2">Poly30</strain>
    </source>
</reference>
<accession>A0A518EUB5</accession>
<name>A0A518EUB5_9BACT</name>
<protein>
    <recommendedName>
        <fullName evidence="3">FHA domain-containing protein</fullName>
    </recommendedName>
</protein>
<dbReference type="Proteomes" id="UP000320390">
    <property type="component" value="Chromosome"/>
</dbReference>